<evidence type="ECO:0000256" key="7">
    <source>
        <dbReference type="ARBA" id="ARBA00023180"/>
    </source>
</evidence>
<dbReference type="EMBL" id="KB096785">
    <property type="protein sequence ID" value="ESO01430.1"/>
    <property type="molecule type" value="Genomic_DNA"/>
</dbReference>
<keyword evidence="6" id="KW-0472">Membrane</keyword>
<evidence type="ECO:0000313" key="10">
    <source>
        <dbReference type="EnsemblMetazoa" id="HelroP174989"/>
    </source>
</evidence>
<keyword evidence="3" id="KW-0732">Signal</keyword>
<dbReference type="EnsemblMetazoa" id="HelroT174989">
    <property type="protein sequence ID" value="HelroP174989"/>
    <property type="gene ID" value="HelroG174989"/>
</dbReference>
<dbReference type="GO" id="GO:0016020">
    <property type="term" value="C:membrane"/>
    <property type="evidence" value="ECO:0007669"/>
    <property type="project" value="UniProtKB-SubCell"/>
</dbReference>
<dbReference type="OrthoDB" id="6773472at2759"/>
<keyword evidence="5" id="KW-1133">Transmembrane helix</keyword>
<dbReference type="Proteomes" id="UP000015101">
    <property type="component" value="Unassembled WGS sequence"/>
</dbReference>
<gene>
    <name evidence="10" type="primary">20205195</name>
    <name evidence="9" type="ORF">HELRODRAFT_174989</name>
</gene>
<keyword evidence="2" id="KW-0812">Transmembrane</keyword>
<reference evidence="10" key="3">
    <citation type="submission" date="2015-06" db="UniProtKB">
        <authorList>
            <consortium name="EnsemblMetazoa"/>
        </authorList>
    </citation>
    <scope>IDENTIFICATION</scope>
</reference>
<organism evidence="10 11">
    <name type="scientific">Helobdella robusta</name>
    <name type="common">Californian leech</name>
    <dbReference type="NCBI Taxonomy" id="6412"/>
    <lineage>
        <taxon>Eukaryota</taxon>
        <taxon>Metazoa</taxon>
        <taxon>Spiralia</taxon>
        <taxon>Lophotrochozoa</taxon>
        <taxon>Annelida</taxon>
        <taxon>Clitellata</taxon>
        <taxon>Hirudinea</taxon>
        <taxon>Rhynchobdellida</taxon>
        <taxon>Glossiphoniidae</taxon>
        <taxon>Helobdella</taxon>
    </lineage>
</organism>
<dbReference type="EMBL" id="AMQM01005104">
    <property type="status" value="NOT_ANNOTATED_CDS"/>
    <property type="molecule type" value="Genomic_DNA"/>
</dbReference>
<dbReference type="RefSeq" id="XP_009020666.1">
    <property type="nucleotide sequence ID" value="XM_009022418.1"/>
</dbReference>
<evidence type="ECO:0000313" key="9">
    <source>
        <dbReference type="EMBL" id="ESO01430.1"/>
    </source>
</evidence>
<evidence type="ECO:0000256" key="2">
    <source>
        <dbReference type="ARBA" id="ARBA00022692"/>
    </source>
</evidence>
<dbReference type="InParanoid" id="T1F8P6"/>
<name>T1F8P6_HELRO</name>
<dbReference type="CTD" id="20205195"/>
<dbReference type="InterPro" id="IPR013608">
    <property type="entry name" value="VWA_N"/>
</dbReference>
<evidence type="ECO:0000256" key="5">
    <source>
        <dbReference type="ARBA" id="ARBA00022989"/>
    </source>
</evidence>
<comment type="subcellular location">
    <subcellularLocation>
        <location evidence="1">Membrane</location>
        <topology evidence="1">Single-pass type I membrane protein</topology>
    </subcellularLocation>
</comment>
<dbReference type="PANTHER" id="PTHR10166:SF37">
    <property type="entry name" value="STOLID, ISOFORM H"/>
    <property type="match status" value="1"/>
</dbReference>
<evidence type="ECO:0000313" key="11">
    <source>
        <dbReference type="Proteomes" id="UP000015101"/>
    </source>
</evidence>
<evidence type="ECO:0000256" key="1">
    <source>
        <dbReference type="ARBA" id="ARBA00004479"/>
    </source>
</evidence>
<sequence>MMTKKRKKIKITITTIVWKFLILFLNFGISTCDELNLPLHSIIKFSDHFGQSVYDKVAKATAIMDLKILKIIKDYLLLEPNVKQVDGQSLTSDMKRAVQKMLHRKLIALHSLSNMSDVSFRQHIFDPTLRMTYPESKNLNYTDFILVRSAQFNDMTVNFTMSTVHIPNSVYEKSSDVLNGVAWSASLDDTFKRNNERDEHLKWQYFCSSTGFLRMYPVFISDEYVCFRIQ</sequence>
<dbReference type="AlphaFoldDB" id="T1F8P6"/>
<dbReference type="HOGENOM" id="CLU_1205924_0_0_1"/>
<keyword evidence="11" id="KW-1185">Reference proteome</keyword>
<dbReference type="Pfam" id="PF08399">
    <property type="entry name" value="VWA_N"/>
    <property type="match status" value="1"/>
</dbReference>
<keyword evidence="4" id="KW-0106">Calcium</keyword>
<evidence type="ECO:0000256" key="6">
    <source>
        <dbReference type="ARBA" id="ARBA00023136"/>
    </source>
</evidence>
<dbReference type="InterPro" id="IPR051173">
    <property type="entry name" value="Ca_channel_alpha-2/delta"/>
</dbReference>
<dbReference type="KEGG" id="hro:HELRODRAFT_174989"/>
<proteinExistence type="predicted"/>
<reference evidence="11" key="1">
    <citation type="submission" date="2012-12" db="EMBL/GenBank/DDBJ databases">
        <authorList>
            <person name="Hellsten U."/>
            <person name="Grimwood J."/>
            <person name="Chapman J.A."/>
            <person name="Shapiro H."/>
            <person name="Aerts A."/>
            <person name="Otillar R.P."/>
            <person name="Terry A.Y."/>
            <person name="Boore J.L."/>
            <person name="Simakov O."/>
            <person name="Marletaz F."/>
            <person name="Cho S.-J."/>
            <person name="Edsinger-Gonzales E."/>
            <person name="Havlak P."/>
            <person name="Kuo D.-H."/>
            <person name="Larsson T."/>
            <person name="Lv J."/>
            <person name="Arendt D."/>
            <person name="Savage R."/>
            <person name="Osoegawa K."/>
            <person name="de Jong P."/>
            <person name="Lindberg D.R."/>
            <person name="Seaver E.C."/>
            <person name="Weisblat D.A."/>
            <person name="Putnam N.H."/>
            <person name="Grigoriev I.V."/>
            <person name="Rokhsar D.S."/>
        </authorList>
    </citation>
    <scope>NUCLEOTIDE SEQUENCE</scope>
</reference>
<evidence type="ECO:0000256" key="3">
    <source>
        <dbReference type="ARBA" id="ARBA00022729"/>
    </source>
</evidence>
<reference evidence="9 11" key="2">
    <citation type="journal article" date="2013" name="Nature">
        <title>Insights into bilaterian evolution from three spiralian genomes.</title>
        <authorList>
            <person name="Simakov O."/>
            <person name="Marletaz F."/>
            <person name="Cho S.J."/>
            <person name="Edsinger-Gonzales E."/>
            <person name="Havlak P."/>
            <person name="Hellsten U."/>
            <person name="Kuo D.H."/>
            <person name="Larsson T."/>
            <person name="Lv J."/>
            <person name="Arendt D."/>
            <person name="Savage R."/>
            <person name="Osoegawa K."/>
            <person name="de Jong P."/>
            <person name="Grimwood J."/>
            <person name="Chapman J.A."/>
            <person name="Shapiro H."/>
            <person name="Aerts A."/>
            <person name="Otillar R.P."/>
            <person name="Terry A.Y."/>
            <person name="Boore J.L."/>
            <person name="Grigoriev I.V."/>
            <person name="Lindberg D.R."/>
            <person name="Seaver E.C."/>
            <person name="Weisblat D.A."/>
            <person name="Putnam N.H."/>
            <person name="Rokhsar D.S."/>
        </authorList>
    </citation>
    <scope>NUCLEOTIDE SEQUENCE</scope>
</reference>
<dbReference type="STRING" id="6412.T1F8P6"/>
<dbReference type="GeneID" id="20205195"/>
<evidence type="ECO:0000256" key="4">
    <source>
        <dbReference type="ARBA" id="ARBA00022837"/>
    </source>
</evidence>
<evidence type="ECO:0000259" key="8">
    <source>
        <dbReference type="Pfam" id="PF08399"/>
    </source>
</evidence>
<dbReference type="PANTHER" id="PTHR10166">
    <property type="entry name" value="VOLTAGE-DEPENDENT CALCIUM CHANNEL SUBUNIT ALPHA-2/DELTA-RELATED"/>
    <property type="match status" value="1"/>
</dbReference>
<keyword evidence="7" id="KW-0325">Glycoprotein</keyword>
<dbReference type="eggNOG" id="KOG2353">
    <property type="taxonomic scope" value="Eukaryota"/>
</dbReference>
<feature type="domain" description="VWA N-terminal" evidence="8">
    <location>
        <begin position="135"/>
        <end position="218"/>
    </location>
</feature>
<protein>
    <recommendedName>
        <fullName evidence="8">VWA N-terminal domain-containing protein</fullName>
    </recommendedName>
</protein>
<accession>T1F8P6</accession>